<comment type="caution">
    <text evidence="2">The sequence shown here is derived from an EMBL/GenBank/DDBJ whole genome shotgun (WGS) entry which is preliminary data.</text>
</comment>
<dbReference type="SMART" id="SM00530">
    <property type="entry name" value="HTH_XRE"/>
    <property type="match status" value="1"/>
</dbReference>
<proteinExistence type="predicted"/>
<evidence type="ECO:0000313" key="2">
    <source>
        <dbReference type="EMBL" id="MBB4890638.1"/>
    </source>
</evidence>
<dbReference type="SUPFAM" id="SSF47413">
    <property type="entry name" value="lambda repressor-like DNA-binding domains"/>
    <property type="match status" value="1"/>
</dbReference>
<accession>A0A7W7LJ55</accession>
<dbReference type="Pfam" id="PF13560">
    <property type="entry name" value="HTH_31"/>
    <property type="match status" value="1"/>
</dbReference>
<name>A0A7W7LJ55_STRNE</name>
<dbReference type="Pfam" id="PF19054">
    <property type="entry name" value="DUF5753"/>
    <property type="match status" value="1"/>
</dbReference>
<dbReference type="AlphaFoldDB" id="A0A7W7LJ55"/>
<dbReference type="Proteomes" id="UP000556436">
    <property type="component" value="Unassembled WGS sequence"/>
</dbReference>
<evidence type="ECO:0000259" key="1">
    <source>
        <dbReference type="PROSITE" id="PS50943"/>
    </source>
</evidence>
<dbReference type="InterPro" id="IPR043917">
    <property type="entry name" value="DUF5753"/>
</dbReference>
<feature type="domain" description="HTH cro/C1-type" evidence="1">
    <location>
        <begin position="17"/>
        <end position="75"/>
    </location>
</feature>
<dbReference type="Gene3D" id="1.10.260.40">
    <property type="entry name" value="lambda repressor-like DNA-binding domains"/>
    <property type="match status" value="1"/>
</dbReference>
<sequence>MATPGAVVQRRQLRTELKKARTKAGLTQLEVAARMDWSPSKLIRIEAGQVGISTNDLRALLHEYGINDQQRLDYFLELARASRKMPYREYRGLLSKPYMDLLSYEVAASIVRSFEPLVIPGLLQIEEYTRATSLAFAPHLTGDRLDRAVEARLQRQELLDSEHRPEFFFIIDEAAIHRWTGGPGVMKSQLLHLKEMATRPGISIQIVPFSVGAHVGLQGSFVLLEFNGEMDDILYLEKTSGDSVFSDDTEATSRYLETFWALEAQAPREDLPHLIDRAIDGMNGVPEARPSVEVSVEA</sequence>
<dbReference type="EMBL" id="JACHJG010000022">
    <property type="protein sequence ID" value="MBB4890638.1"/>
    <property type="molecule type" value="Genomic_DNA"/>
</dbReference>
<protein>
    <submittedName>
        <fullName evidence="2">Transcriptional regulator with XRE-family HTH domain</fullName>
    </submittedName>
</protein>
<evidence type="ECO:0000313" key="3">
    <source>
        <dbReference type="Proteomes" id="UP000556436"/>
    </source>
</evidence>
<dbReference type="InterPro" id="IPR010982">
    <property type="entry name" value="Lambda_DNA-bd_dom_sf"/>
</dbReference>
<dbReference type="GO" id="GO:0003677">
    <property type="term" value="F:DNA binding"/>
    <property type="evidence" value="ECO:0007669"/>
    <property type="project" value="InterPro"/>
</dbReference>
<keyword evidence="3" id="KW-1185">Reference proteome</keyword>
<dbReference type="PROSITE" id="PS50943">
    <property type="entry name" value="HTH_CROC1"/>
    <property type="match status" value="1"/>
</dbReference>
<reference evidence="2 3" key="1">
    <citation type="submission" date="2020-08" db="EMBL/GenBank/DDBJ databases">
        <title>Genomic Encyclopedia of Type Strains, Phase III (KMG-III): the genomes of soil and plant-associated and newly described type strains.</title>
        <authorList>
            <person name="Whitman W."/>
        </authorList>
    </citation>
    <scope>NUCLEOTIDE SEQUENCE [LARGE SCALE GENOMIC DNA]</scope>
    <source>
        <strain evidence="2 3">CECT 3265</strain>
    </source>
</reference>
<gene>
    <name evidence="2" type="ORF">FHS38_006727</name>
</gene>
<dbReference type="InterPro" id="IPR001387">
    <property type="entry name" value="Cro/C1-type_HTH"/>
</dbReference>
<dbReference type="RefSeq" id="WP_184739980.1">
    <property type="nucleotide sequence ID" value="NZ_BMRW01000021.1"/>
</dbReference>
<organism evidence="2 3">
    <name type="scientific">Streptomyces netropsis</name>
    <name type="common">Streptoverticillium netropsis</name>
    <dbReference type="NCBI Taxonomy" id="55404"/>
    <lineage>
        <taxon>Bacteria</taxon>
        <taxon>Bacillati</taxon>
        <taxon>Actinomycetota</taxon>
        <taxon>Actinomycetes</taxon>
        <taxon>Kitasatosporales</taxon>
        <taxon>Streptomycetaceae</taxon>
        <taxon>Streptomyces</taxon>
    </lineage>
</organism>
<dbReference type="CDD" id="cd00093">
    <property type="entry name" value="HTH_XRE"/>
    <property type="match status" value="1"/>
</dbReference>